<proteinExistence type="predicted"/>
<name>A0A1H9LJN9_FLAFI</name>
<sequence length="76" mass="9648">MSINKAKLRFFALMWRLCELEKQRRFKIDLEYHARVEQFEREPLIYIRQNEYKEPVFYEYEGSRFISKPKHNFKKR</sequence>
<evidence type="ECO:0000313" key="1">
    <source>
        <dbReference type="EMBL" id="SER11417.1"/>
    </source>
</evidence>
<evidence type="ECO:0000313" key="2">
    <source>
        <dbReference type="Proteomes" id="UP000183658"/>
    </source>
</evidence>
<dbReference type="AlphaFoldDB" id="A0A1H9LJN9"/>
<accession>A0A1H9LJN9</accession>
<protein>
    <submittedName>
        <fullName evidence="1">Uncharacterized protein</fullName>
    </submittedName>
</protein>
<dbReference type="EMBL" id="FOFZ01000007">
    <property type="protein sequence ID" value="SER11417.1"/>
    <property type="molecule type" value="Genomic_DNA"/>
</dbReference>
<organism evidence="1 2">
    <name type="scientific">Flavobacterium frigoris</name>
    <dbReference type="NCBI Taxonomy" id="229204"/>
    <lineage>
        <taxon>Bacteria</taxon>
        <taxon>Pseudomonadati</taxon>
        <taxon>Bacteroidota</taxon>
        <taxon>Flavobacteriia</taxon>
        <taxon>Flavobacteriales</taxon>
        <taxon>Flavobacteriaceae</taxon>
        <taxon>Flavobacterium</taxon>
    </lineage>
</organism>
<keyword evidence="2" id="KW-1185">Reference proteome</keyword>
<reference evidence="2" key="1">
    <citation type="submission" date="2016-10" db="EMBL/GenBank/DDBJ databases">
        <authorList>
            <person name="Varghese N."/>
            <person name="Submissions S."/>
        </authorList>
    </citation>
    <scope>NUCLEOTIDE SEQUENCE [LARGE SCALE GENOMIC DNA]</scope>
    <source>
        <strain evidence="2">DSM 15719</strain>
    </source>
</reference>
<gene>
    <name evidence="1" type="ORF">SAMN05444355_10749</name>
</gene>
<dbReference type="Proteomes" id="UP000183658">
    <property type="component" value="Unassembled WGS sequence"/>
</dbReference>